<dbReference type="OrthoDB" id="1258938at2"/>
<sequence>MELPFNIIDILHAVEAKPGYLVAFAAFHPFALMLLLIPLWIFKKAGVYSPAQELGIFGFSVVVIMMVGWLFGFASQILLMFMDVAGLKMLMVYFAMYLCITAFVIVNANGLKKMYEKDQLKKKIGGISSNR</sequence>
<dbReference type="eggNOG" id="ENOG5033XDV">
    <property type="taxonomic scope" value="Bacteria"/>
</dbReference>
<feature type="transmembrane region" description="Helical" evidence="1">
    <location>
        <begin position="54"/>
        <end position="78"/>
    </location>
</feature>
<accession>A0A085BJ92</accession>
<evidence type="ECO:0000313" key="2">
    <source>
        <dbReference type="EMBL" id="KFC22537.1"/>
    </source>
</evidence>
<keyword evidence="1" id="KW-0812">Transmembrane</keyword>
<evidence type="ECO:0000256" key="1">
    <source>
        <dbReference type="SAM" id="Phobius"/>
    </source>
</evidence>
<dbReference type="RefSeq" id="WP_034974468.1">
    <property type="nucleotide sequence ID" value="NZ_FOFI01000004.1"/>
</dbReference>
<proteinExistence type="predicted"/>
<organism evidence="2 3">
    <name type="scientific">Epilithonimonas lactis</name>
    <dbReference type="NCBI Taxonomy" id="421072"/>
    <lineage>
        <taxon>Bacteria</taxon>
        <taxon>Pseudomonadati</taxon>
        <taxon>Bacteroidota</taxon>
        <taxon>Flavobacteriia</taxon>
        <taxon>Flavobacteriales</taxon>
        <taxon>Weeksellaceae</taxon>
        <taxon>Chryseobacterium group</taxon>
        <taxon>Epilithonimonas</taxon>
    </lineage>
</organism>
<comment type="caution">
    <text evidence="2">The sequence shown here is derived from an EMBL/GenBank/DDBJ whole genome shotgun (WGS) entry which is preliminary data.</text>
</comment>
<feature type="transmembrane region" description="Helical" evidence="1">
    <location>
        <begin position="90"/>
        <end position="111"/>
    </location>
</feature>
<gene>
    <name evidence="2" type="ORF">IO89_05615</name>
</gene>
<keyword evidence="1" id="KW-0472">Membrane</keyword>
<dbReference type="Proteomes" id="UP000028623">
    <property type="component" value="Unassembled WGS sequence"/>
</dbReference>
<dbReference type="AlphaFoldDB" id="A0A085BJ92"/>
<feature type="transmembrane region" description="Helical" evidence="1">
    <location>
        <begin position="20"/>
        <end position="42"/>
    </location>
</feature>
<evidence type="ECO:0000313" key="3">
    <source>
        <dbReference type="Proteomes" id="UP000028623"/>
    </source>
</evidence>
<keyword evidence="1" id="KW-1133">Transmembrane helix</keyword>
<dbReference type="STRING" id="421072.SAMN04488097_3034"/>
<keyword evidence="3" id="KW-1185">Reference proteome</keyword>
<protein>
    <submittedName>
        <fullName evidence="2">Uncharacterized protein</fullName>
    </submittedName>
</protein>
<name>A0A085BJ92_9FLAO</name>
<reference evidence="2 3" key="1">
    <citation type="submission" date="2014-07" db="EMBL/GenBank/DDBJ databases">
        <title>Epilithonimonas lactis LMG 22401 Genome.</title>
        <authorList>
            <person name="Pipes S.E."/>
            <person name="Stropko S.J."/>
        </authorList>
    </citation>
    <scope>NUCLEOTIDE SEQUENCE [LARGE SCALE GENOMIC DNA]</scope>
    <source>
        <strain evidence="2 3">LMG 24401</strain>
    </source>
</reference>
<dbReference type="EMBL" id="JPLY01000002">
    <property type="protein sequence ID" value="KFC22537.1"/>
    <property type="molecule type" value="Genomic_DNA"/>
</dbReference>